<proteinExistence type="predicted"/>
<dbReference type="Proteomes" id="UP001501170">
    <property type="component" value="Unassembled WGS sequence"/>
</dbReference>
<dbReference type="RefSeq" id="WP_278124952.1">
    <property type="nucleotide sequence ID" value="NZ_BAAARB010000021.1"/>
</dbReference>
<dbReference type="InterPro" id="IPR011047">
    <property type="entry name" value="Quinoprotein_ADH-like_sf"/>
</dbReference>
<organism evidence="1 2">
    <name type="scientific">Gordonia cholesterolivorans</name>
    <dbReference type="NCBI Taxonomy" id="559625"/>
    <lineage>
        <taxon>Bacteria</taxon>
        <taxon>Bacillati</taxon>
        <taxon>Actinomycetota</taxon>
        <taxon>Actinomycetes</taxon>
        <taxon>Mycobacteriales</taxon>
        <taxon>Gordoniaceae</taxon>
        <taxon>Gordonia</taxon>
    </lineage>
</organism>
<evidence type="ECO:0000313" key="2">
    <source>
        <dbReference type="Proteomes" id="UP001501170"/>
    </source>
</evidence>
<gene>
    <name evidence="1" type="ORF">GCM10009855_32220</name>
</gene>
<name>A0ABP5UXH9_9ACTN</name>
<sequence>MSSRSSFAGRLPHLPGGMAAVAALSAAALVVTAGVVLSGAPESAPDASIEGVLRSYSAEPDAAWTLDDGTLPGMSGPATVAATDGHRWLISYPVGIKHEFMLIDARSGEPQWDSPVDAGFGDCSINDRRQIGCAVRLRIDGPENGFYLVDQHDGSLTRTADGDDTAAVLGLGPDFVHVNQSGYQVSLRSPDGATAWSRTFAGAAEVRKAHGALIVDTSDDAHHVIDPADGTDRISCTQCTVDVFESGIAVTDTAYGAESVSFHPFTEAGVSDEAVGTARRMRVLRGPSTLPVIAPAGEGSSLDAAGHYEIVDPATGDGLWQIGDPELSKANARPCGRVLSVARKDRSRVFFDLADGARRGSMPPPALDDPDAAIDASSCVGASDDVAVFANPNQLTAYDIDSGAQLWNRTVLGSARDVDGYIVLSEGATLTALRPN</sequence>
<dbReference type="SUPFAM" id="SSF50998">
    <property type="entry name" value="Quinoprotein alcohol dehydrogenase-like"/>
    <property type="match status" value="1"/>
</dbReference>
<reference evidence="2" key="1">
    <citation type="journal article" date="2019" name="Int. J. Syst. Evol. Microbiol.">
        <title>The Global Catalogue of Microorganisms (GCM) 10K type strain sequencing project: providing services to taxonomists for standard genome sequencing and annotation.</title>
        <authorList>
            <consortium name="The Broad Institute Genomics Platform"/>
            <consortium name="The Broad Institute Genome Sequencing Center for Infectious Disease"/>
            <person name="Wu L."/>
            <person name="Ma J."/>
        </authorList>
    </citation>
    <scope>NUCLEOTIDE SEQUENCE [LARGE SCALE GENOMIC DNA]</scope>
    <source>
        <strain evidence="2">JCM 16227</strain>
    </source>
</reference>
<comment type="caution">
    <text evidence="1">The sequence shown here is derived from an EMBL/GenBank/DDBJ whole genome shotgun (WGS) entry which is preliminary data.</text>
</comment>
<dbReference type="InterPro" id="IPR015943">
    <property type="entry name" value="WD40/YVTN_repeat-like_dom_sf"/>
</dbReference>
<dbReference type="EMBL" id="BAAARB010000021">
    <property type="protein sequence ID" value="GAA2389658.1"/>
    <property type="molecule type" value="Genomic_DNA"/>
</dbReference>
<protein>
    <submittedName>
        <fullName evidence="1">Uncharacterized protein</fullName>
    </submittedName>
</protein>
<accession>A0ABP5UXH9</accession>
<keyword evidence="2" id="KW-1185">Reference proteome</keyword>
<dbReference type="Gene3D" id="2.130.10.10">
    <property type="entry name" value="YVTN repeat-like/Quinoprotein amine dehydrogenase"/>
    <property type="match status" value="2"/>
</dbReference>
<evidence type="ECO:0000313" key="1">
    <source>
        <dbReference type="EMBL" id="GAA2389658.1"/>
    </source>
</evidence>